<evidence type="ECO:0000313" key="3">
    <source>
        <dbReference type="Proteomes" id="UP001203880"/>
    </source>
</evidence>
<comment type="caution">
    <text evidence="2">The sequence shown here is derived from an EMBL/GenBank/DDBJ whole genome shotgun (WGS) entry which is preliminary data.</text>
</comment>
<sequence length="161" mass="17119">MSSFNRRTLLMLPLALAACGFSPVYAPGGNADLLNGKIEVSAPTSTDTYLLVRNLEGNLGRAANPDYRLNVSLSTRTQGQAITADNAILRYALAGRVEYSLIRVANGEIVSSGDVSNFVGYSATGSTVETLASEKDANKRLMVILADQLTTELYSLPDLTA</sequence>
<keyword evidence="3" id="KW-1185">Reference proteome</keyword>
<feature type="signal peptide" evidence="1">
    <location>
        <begin position="1"/>
        <end position="26"/>
    </location>
</feature>
<keyword evidence="1" id="KW-0732">Signal</keyword>
<dbReference type="Proteomes" id="UP001203880">
    <property type="component" value="Unassembled WGS sequence"/>
</dbReference>
<accession>A0ABT0Q4A7</accession>
<name>A0ABT0Q4A7_9RHOB</name>
<dbReference type="EMBL" id="JAMFMB010000017">
    <property type="protein sequence ID" value="MCL6284645.1"/>
    <property type="molecule type" value="Genomic_DNA"/>
</dbReference>
<protein>
    <recommendedName>
        <fullName evidence="4">LPS-assembly lipoprotein</fullName>
    </recommendedName>
</protein>
<organism evidence="2 3">
    <name type="scientific">Ruegeria spongiae</name>
    <dbReference type="NCBI Taxonomy" id="2942209"/>
    <lineage>
        <taxon>Bacteria</taxon>
        <taxon>Pseudomonadati</taxon>
        <taxon>Pseudomonadota</taxon>
        <taxon>Alphaproteobacteria</taxon>
        <taxon>Rhodobacterales</taxon>
        <taxon>Roseobacteraceae</taxon>
        <taxon>Ruegeria</taxon>
    </lineage>
</organism>
<dbReference type="PROSITE" id="PS51257">
    <property type="entry name" value="PROKAR_LIPOPROTEIN"/>
    <property type="match status" value="1"/>
</dbReference>
<gene>
    <name evidence="2" type="ORF">M3P21_14000</name>
</gene>
<feature type="chain" id="PRO_5046427848" description="LPS-assembly lipoprotein" evidence="1">
    <location>
        <begin position="27"/>
        <end position="161"/>
    </location>
</feature>
<dbReference type="Gene3D" id="3.30.160.150">
    <property type="entry name" value="Lipoprotein like domain"/>
    <property type="match status" value="1"/>
</dbReference>
<reference evidence="2" key="1">
    <citation type="submission" date="2022-05" db="EMBL/GenBank/DDBJ databases">
        <authorList>
            <person name="Park J.-S."/>
        </authorList>
    </citation>
    <scope>NUCLEOTIDE SEQUENCE</scope>
    <source>
        <strain evidence="2">2012CJ41-6</strain>
    </source>
</reference>
<proteinExistence type="predicted"/>
<dbReference type="RefSeq" id="WP_249710747.1">
    <property type="nucleotide sequence ID" value="NZ_JAMFMB010000017.1"/>
</dbReference>
<evidence type="ECO:0008006" key="4">
    <source>
        <dbReference type="Google" id="ProtNLM"/>
    </source>
</evidence>
<evidence type="ECO:0000313" key="2">
    <source>
        <dbReference type="EMBL" id="MCL6284645.1"/>
    </source>
</evidence>
<evidence type="ECO:0000256" key="1">
    <source>
        <dbReference type="SAM" id="SignalP"/>
    </source>
</evidence>